<sequence length="424" mass="43633">MWAAYAVSAFGTWLAFDAFALVAILALDAGPAEVSVLAAAGLAVGAVVAVPLGPWVEFRRKRPVMIAMDLVRFAALMSVPATYLLGWLSFAQLLVVAVVVGAADIAFTAASGACLKALVRSEDLLVANGRFEATTWTATALGPPLGTAAIGLVGPVASVAANAVSFLLSAAGIGAIGGRGPHPTRAAAPARPGAGGLLEGWRHILASPALRPLFFNTVLVNGLIMAASPLLAVLMLGELGFAPWQYGLAFGVPCIGGLIGSRLARPLLARLGQHTVMLTAGTLRACWPLGLAFVGPGPTGLFLVIAVEFGLITCMSVFNPVFATYRLQQLPPDRIVRTLTAWSITSKTTIAAMTGAWGLLAHLTSPRTAIAIAGLLLLATPLLLPRSSPMFPPGAAPSPMSGSASRAHILQTAELHTLLRADLQ</sequence>
<dbReference type="AlphaFoldDB" id="A0A8J3W6Z2"/>
<feature type="transmembrane region" description="Helical" evidence="6">
    <location>
        <begin position="213"/>
        <end position="237"/>
    </location>
</feature>
<dbReference type="PANTHER" id="PTHR23513">
    <property type="entry name" value="INTEGRAL MEMBRANE EFFLUX PROTEIN-RELATED"/>
    <property type="match status" value="1"/>
</dbReference>
<keyword evidence="3 6" id="KW-0812">Transmembrane</keyword>
<dbReference type="GO" id="GO:0005886">
    <property type="term" value="C:plasma membrane"/>
    <property type="evidence" value="ECO:0007669"/>
    <property type="project" value="UniProtKB-SubCell"/>
</dbReference>
<organism evidence="7 8">
    <name type="scientific">Planobispora longispora</name>
    <dbReference type="NCBI Taxonomy" id="28887"/>
    <lineage>
        <taxon>Bacteria</taxon>
        <taxon>Bacillati</taxon>
        <taxon>Actinomycetota</taxon>
        <taxon>Actinomycetes</taxon>
        <taxon>Streptosporangiales</taxon>
        <taxon>Streptosporangiaceae</taxon>
        <taxon>Planobispora</taxon>
    </lineage>
</organism>
<evidence type="ECO:0000256" key="2">
    <source>
        <dbReference type="ARBA" id="ARBA00022475"/>
    </source>
</evidence>
<dbReference type="GO" id="GO:0022857">
    <property type="term" value="F:transmembrane transporter activity"/>
    <property type="evidence" value="ECO:0007669"/>
    <property type="project" value="InterPro"/>
</dbReference>
<feature type="transmembrane region" description="Helical" evidence="6">
    <location>
        <begin position="366"/>
        <end position="384"/>
    </location>
</feature>
<dbReference type="Gene3D" id="1.20.1250.20">
    <property type="entry name" value="MFS general substrate transporter like domains"/>
    <property type="match status" value="1"/>
</dbReference>
<comment type="subcellular location">
    <subcellularLocation>
        <location evidence="1">Cell membrane</location>
        <topology evidence="1">Multi-pass membrane protein</topology>
    </subcellularLocation>
</comment>
<dbReference type="EMBL" id="BOOH01000038">
    <property type="protein sequence ID" value="GIH78230.1"/>
    <property type="molecule type" value="Genomic_DNA"/>
</dbReference>
<evidence type="ECO:0000256" key="5">
    <source>
        <dbReference type="ARBA" id="ARBA00023136"/>
    </source>
</evidence>
<proteinExistence type="predicted"/>
<name>A0A8J3W6Z2_9ACTN</name>
<gene>
    <name evidence="7" type="ORF">Plo01_46590</name>
</gene>
<keyword evidence="4 6" id="KW-1133">Transmembrane helix</keyword>
<dbReference type="InterPro" id="IPR036259">
    <property type="entry name" value="MFS_trans_sf"/>
</dbReference>
<evidence type="ECO:0000256" key="3">
    <source>
        <dbReference type="ARBA" id="ARBA00022692"/>
    </source>
</evidence>
<evidence type="ECO:0000313" key="8">
    <source>
        <dbReference type="Proteomes" id="UP000616724"/>
    </source>
</evidence>
<protein>
    <submittedName>
        <fullName evidence="7">MFS transporter</fullName>
    </submittedName>
</protein>
<evidence type="ECO:0000313" key="7">
    <source>
        <dbReference type="EMBL" id="GIH78230.1"/>
    </source>
</evidence>
<reference evidence="7 8" key="1">
    <citation type="submission" date="2021-01" db="EMBL/GenBank/DDBJ databases">
        <title>Whole genome shotgun sequence of Planobispora longispora NBRC 13918.</title>
        <authorList>
            <person name="Komaki H."/>
            <person name="Tamura T."/>
        </authorList>
    </citation>
    <scope>NUCLEOTIDE SEQUENCE [LARGE SCALE GENOMIC DNA]</scope>
    <source>
        <strain evidence="7 8">NBRC 13918</strain>
    </source>
</reference>
<keyword evidence="8" id="KW-1185">Reference proteome</keyword>
<evidence type="ECO:0000256" key="4">
    <source>
        <dbReference type="ARBA" id="ARBA00022989"/>
    </source>
</evidence>
<evidence type="ECO:0000256" key="6">
    <source>
        <dbReference type="SAM" id="Phobius"/>
    </source>
</evidence>
<feature type="transmembrane region" description="Helical" evidence="6">
    <location>
        <begin position="36"/>
        <end position="58"/>
    </location>
</feature>
<dbReference type="CDD" id="cd06173">
    <property type="entry name" value="MFS_MefA_like"/>
    <property type="match status" value="1"/>
</dbReference>
<feature type="transmembrane region" description="Helical" evidence="6">
    <location>
        <begin position="339"/>
        <end position="360"/>
    </location>
</feature>
<keyword evidence="2" id="KW-1003">Cell membrane</keyword>
<dbReference type="Pfam" id="PF07690">
    <property type="entry name" value="MFS_1"/>
    <property type="match status" value="1"/>
</dbReference>
<comment type="caution">
    <text evidence="7">The sequence shown here is derived from an EMBL/GenBank/DDBJ whole genome shotgun (WGS) entry which is preliminary data.</text>
</comment>
<dbReference type="Proteomes" id="UP000616724">
    <property type="component" value="Unassembled WGS sequence"/>
</dbReference>
<keyword evidence="5 6" id="KW-0472">Membrane</keyword>
<dbReference type="PANTHER" id="PTHR23513:SF6">
    <property type="entry name" value="MAJOR FACILITATOR SUPERFAMILY ASSOCIATED DOMAIN-CONTAINING PROTEIN"/>
    <property type="match status" value="1"/>
</dbReference>
<evidence type="ECO:0000256" key="1">
    <source>
        <dbReference type="ARBA" id="ARBA00004651"/>
    </source>
</evidence>
<feature type="transmembrane region" description="Helical" evidence="6">
    <location>
        <begin position="243"/>
        <end position="264"/>
    </location>
</feature>
<accession>A0A8J3W6Z2</accession>
<dbReference type="SUPFAM" id="SSF103473">
    <property type="entry name" value="MFS general substrate transporter"/>
    <property type="match status" value="1"/>
</dbReference>
<dbReference type="InterPro" id="IPR011701">
    <property type="entry name" value="MFS"/>
</dbReference>